<dbReference type="PANTHER" id="PTHR43867">
    <property type="entry name" value="CELLULOSE SYNTHASE CATALYTIC SUBUNIT A [UDP-FORMING]"/>
    <property type="match status" value="1"/>
</dbReference>
<evidence type="ECO:0000256" key="3">
    <source>
        <dbReference type="ARBA" id="ARBA00022679"/>
    </source>
</evidence>
<evidence type="ECO:0000256" key="4">
    <source>
        <dbReference type="ARBA" id="ARBA00022692"/>
    </source>
</evidence>
<dbReference type="EMBL" id="CP045725">
    <property type="protein sequence ID" value="QGF23651.1"/>
    <property type="molecule type" value="Genomic_DNA"/>
</dbReference>
<sequence>MATHEVRALIETYERATLWLRDLAADEELIDHSDAFLVDQVFLALAEDLVTEAVALDEALERDERPTAVEMLDRHRRLVRIFTAETGLFERKRYASLSHAANKAMNLNSYLALMGQAWRIFRTRAGAVLVPAPDLASADLVVPDADYVLTLDADSLLIRDYCVRLVHEIERPGNEDVAVIQTPYCSIPGAPTMVEQVAGATTDLQHLHHVGKTSFDATFWVGANAIIRRPALDDIVTEHAERGFRIRSYIQDRTVIEDTESSMDLAARGWRLVNYPERLSYSATPPDFGSLVVQRRRWANGGLIILPRIRDVVQGRRARGERVRPIEVALRVDYLGSIAWTCLAALLLLLMPAVGALVSPMLFLTAVPFMLVQASDLRRVGHTWGDVIWVQALNLVLLPVNLVGVLKSVQQAATGRKIPFARTPKIADRVAAPPAFILTPYALTLALGLLAWRADLLGYQLGMMFALLSGALMLLGTVVFVGVQGAATDLMAYGRAGRAGSRPSRRRNRPHPQPGEPEDATTLPPDPTTEAAGATL</sequence>
<evidence type="ECO:0000256" key="7">
    <source>
        <dbReference type="SAM" id="MobiDB-lite"/>
    </source>
</evidence>
<feature type="domain" description="Glycosyltransferase 2-like" evidence="9">
    <location>
        <begin position="147"/>
        <end position="370"/>
    </location>
</feature>
<name>A0A5Q2FB76_9ACTN</name>
<reference evidence="10 11" key="1">
    <citation type="submission" date="2019-10" db="EMBL/GenBank/DDBJ databases">
        <title>Genomic analysis of Raineyella sp. CBA3103.</title>
        <authorList>
            <person name="Roh S.W."/>
        </authorList>
    </citation>
    <scope>NUCLEOTIDE SEQUENCE [LARGE SCALE GENOMIC DNA]</scope>
    <source>
        <strain evidence="10 11">CBA3103</strain>
    </source>
</reference>
<dbReference type="GO" id="GO:0016758">
    <property type="term" value="F:hexosyltransferase activity"/>
    <property type="evidence" value="ECO:0007669"/>
    <property type="project" value="TreeGrafter"/>
</dbReference>
<accession>A0A5Q2FB76</accession>
<dbReference type="RefSeq" id="WP_153572181.1">
    <property type="nucleotide sequence ID" value="NZ_CP045725.1"/>
</dbReference>
<evidence type="ECO:0000256" key="1">
    <source>
        <dbReference type="ARBA" id="ARBA00004141"/>
    </source>
</evidence>
<evidence type="ECO:0000256" key="6">
    <source>
        <dbReference type="ARBA" id="ARBA00023136"/>
    </source>
</evidence>
<evidence type="ECO:0000256" key="5">
    <source>
        <dbReference type="ARBA" id="ARBA00022989"/>
    </source>
</evidence>
<dbReference type="InterPro" id="IPR050321">
    <property type="entry name" value="Glycosyltr_2/OpgH_subfam"/>
</dbReference>
<keyword evidence="6 8" id="KW-0472">Membrane</keyword>
<keyword evidence="3 10" id="KW-0808">Transferase</keyword>
<keyword evidence="4 8" id="KW-0812">Transmembrane</keyword>
<protein>
    <submittedName>
        <fullName evidence="10">Glycosyltransferase</fullName>
    </submittedName>
</protein>
<gene>
    <name evidence="10" type="ORF">Rai3103_08185</name>
</gene>
<organism evidence="10 11">
    <name type="scientific">Raineyella fluvialis</name>
    <dbReference type="NCBI Taxonomy" id="2662261"/>
    <lineage>
        <taxon>Bacteria</taxon>
        <taxon>Bacillati</taxon>
        <taxon>Actinomycetota</taxon>
        <taxon>Actinomycetes</taxon>
        <taxon>Propionibacteriales</taxon>
        <taxon>Propionibacteriaceae</taxon>
        <taxon>Raineyella</taxon>
    </lineage>
</organism>
<dbReference type="KEGG" id="rain:Rai3103_08185"/>
<evidence type="ECO:0000256" key="2">
    <source>
        <dbReference type="ARBA" id="ARBA00022676"/>
    </source>
</evidence>
<comment type="subcellular location">
    <subcellularLocation>
        <location evidence="1">Membrane</location>
        <topology evidence="1">Multi-pass membrane protein</topology>
    </subcellularLocation>
</comment>
<proteinExistence type="predicted"/>
<dbReference type="GO" id="GO:0005886">
    <property type="term" value="C:plasma membrane"/>
    <property type="evidence" value="ECO:0007669"/>
    <property type="project" value="TreeGrafter"/>
</dbReference>
<keyword evidence="5 8" id="KW-1133">Transmembrane helix</keyword>
<dbReference type="InterPro" id="IPR029044">
    <property type="entry name" value="Nucleotide-diphossugar_trans"/>
</dbReference>
<dbReference type="PANTHER" id="PTHR43867:SF2">
    <property type="entry name" value="CELLULOSE SYNTHASE CATALYTIC SUBUNIT A [UDP-FORMING]"/>
    <property type="match status" value="1"/>
</dbReference>
<feature type="transmembrane region" description="Helical" evidence="8">
    <location>
        <begin position="458"/>
        <end position="483"/>
    </location>
</feature>
<keyword evidence="2" id="KW-0328">Glycosyltransferase</keyword>
<feature type="transmembrane region" description="Helical" evidence="8">
    <location>
        <begin position="334"/>
        <end position="367"/>
    </location>
</feature>
<feature type="transmembrane region" description="Helical" evidence="8">
    <location>
        <begin position="430"/>
        <end position="452"/>
    </location>
</feature>
<evidence type="ECO:0000313" key="10">
    <source>
        <dbReference type="EMBL" id="QGF23651.1"/>
    </source>
</evidence>
<feature type="region of interest" description="Disordered" evidence="7">
    <location>
        <begin position="497"/>
        <end position="536"/>
    </location>
</feature>
<keyword evidence="11" id="KW-1185">Reference proteome</keyword>
<evidence type="ECO:0000259" key="9">
    <source>
        <dbReference type="Pfam" id="PF13632"/>
    </source>
</evidence>
<dbReference type="AlphaFoldDB" id="A0A5Q2FB76"/>
<dbReference type="SUPFAM" id="SSF53448">
    <property type="entry name" value="Nucleotide-diphospho-sugar transferases"/>
    <property type="match status" value="1"/>
</dbReference>
<dbReference type="Proteomes" id="UP000386847">
    <property type="component" value="Chromosome"/>
</dbReference>
<dbReference type="Pfam" id="PF13632">
    <property type="entry name" value="Glyco_trans_2_3"/>
    <property type="match status" value="1"/>
</dbReference>
<evidence type="ECO:0000256" key="8">
    <source>
        <dbReference type="SAM" id="Phobius"/>
    </source>
</evidence>
<feature type="transmembrane region" description="Helical" evidence="8">
    <location>
        <begin position="387"/>
        <end position="409"/>
    </location>
</feature>
<dbReference type="InterPro" id="IPR001173">
    <property type="entry name" value="Glyco_trans_2-like"/>
</dbReference>
<evidence type="ECO:0000313" key="11">
    <source>
        <dbReference type="Proteomes" id="UP000386847"/>
    </source>
</evidence>
<dbReference type="Gene3D" id="3.90.550.10">
    <property type="entry name" value="Spore Coat Polysaccharide Biosynthesis Protein SpsA, Chain A"/>
    <property type="match status" value="1"/>
</dbReference>